<dbReference type="NCBIfam" id="TIGR02772">
    <property type="entry name" value="Ku_bact"/>
    <property type="match status" value="1"/>
</dbReference>
<comment type="subunit">
    <text evidence="2">Homodimer. Interacts with LigD.</text>
</comment>
<evidence type="ECO:0000256" key="3">
    <source>
        <dbReference type="SAM" id="MobiDB-lite"/>
    </source>
</evidence>
<dbReference type="InterPro" id="IPR016194">
    <property type="entry name" value="SPOC-like_C_dom_sf"/>
</dbReference>
<dbReference type="HAMAP" id="MF_01875">
    <property type="entry name" value="Prokaryotic_Ku"/>
    <property type="match status" value="1"/>
</dbReference>
<organism evidence="5 6">
    <name type="scientific">Burkholderia gladioli</name>
    <name type="common">Pseudomonas marginata</name>
    <name type="synonym">Phytomonas marginata</name>
    <dbReference type="NCBI Taxonomy" id="28095"/>
    <lineage>
        <taxon>Bacteria</taxon>
        <taxon>Pseudomonadati</taxon>
        <taxon>Pseudomonadota</taxon>
        <taxon>Betaproteobacteria</taxon>
        <taxon>Burkholderiales</taxon>
        <taxon>Burkholderiaceae</taxon>
        <taxon>Burkholderia</taxon>
    </lineage>
</organism>
<feature type="compositionally biased region" description="Low complexity" evidence="3">
    <location>
        <begin position="288"/>
        <end position="326"/>
    </location>
</feature>
<dbReference type="AlphaFoldDB" id="A0A2A7S5W4"/>
<name>A0A2A7S5W4_BURGA</name>
<dbReference type="GO" id="GO:0003690">
    <property type="term" value="F:double-stranded DNA binding"/>
    <property type="evidence" value="ECO:0007669"/>
    <property type="project" value="UniProtKB-UniRule"/>
</dbReference>
<proteinExistence type="inferred from homology"/>
<evidence type="ECO:0000313" key="5">
    <source>
        <dbReference type="EMBL" id="PEH39057.1"/>
    </source>
</evidence>
<dbReference type="EMBL" id="PDDY01000004">
    <property type="protein sequence ID" value="PEH39057.1"/>
    <property type="molecule type" value="Genomic_DNA"/>
</dbReference>
<feature type="compositionally biased region" description="Basic and acidic residues" evidence="3">
    <location>
        <begin position="231"/>
        <end position="243"/>
    </location>
</feature>
<keyword evidence="1 2" id="KW-0238">DNA-binding</keyword>
<evidence type="ECO:0000256" key="2">
    <source>
        <dbReference type="HAMAP-Rule" id="MF_01875"/>
    </source>
</evidence>
<comment type="similarity">
    <text evidence="2">Belongs to the prokaryotic Ku family.</text>
</comment>
<dbReference type="InterPro" id="IPR009187">
    <property type="entry name" value="Prok_Ku"/>
</dbReference>
<accession>A0A2A7S5W4</accession>
<dbReference type="CDD" id="cd00789">
    <property type="entry name" value="KU_like"/>
    <property type="match status" value="1"/>
</dbReference>
<keyword evidence="2" id="KW-0234">DNA repair</keyword>
<sequence>MPSMIWKGAVSFGLVHVPVQLVPATRTVKPSFRMLDRRSMDPIGYRRVNKRTGREVAHDDIVRGYEYEKERYVVLSDEEIRAANPESTQSVDILTFVEASAVSFLYLDTPYYLVPDRHGEKVYALLRDALVETGRIGIALVVMRDRQHLAALIPVGPVLALDTLRWQDELRPLDELRVGGKRERGEGLSARERKMARKLIEDMSGDWQPDEYHDTFREDILALVDRKVKAGKSKTIETQHETRPSTAGSNVLDLTELLRRSLGGGGARRGSARDGEAEEAAPRKRAGKAAGAARNGKAAKVTKATKAAKATKGAAARKSAAKPTAAGKSTASKSKPTAAGSAKRKAKAAGSTATRKGAAAGTGHKRAA</sequence>
<comment type="function">
    <text evidence="2">With LigD forms a non-homologous end joining (NHEJ) DNA repair enzyme, which repairs dsDNA breaks with reduced fidelity. Binds linear dsDNA with 5'- and 3'- overhangs but not closed circular dsDNA nor ssDNA. Recruits and stimulates the ligase activity of LigD.</text>
</comment>
<dbReference type="PANTHER" id="PTHR41251:SF1">
    <property type="entry name" value="NON-HOMOLOGOUS END JOINING PROTEIN KU"/>
    <property type="match status" value="1"/>
</dbReference>
<dbReference type="PANTHER" id="PTHR41251">
    <property type="entry name" value="NON-HOMOLOGOUS END JOINING PROTEIN KU"/>
    <property type="match status" value="1"/>
</dbReference>
<dbReference type="SMART" id="SM00559">
    <property type="entry name" value="Ku78"/>
    <property type="match status" value="1"/>
</dbReference>
<evidence type="ECO:0000313" key="6">
    <source>
        <dbReference type="Proteomes" id="UP000220629"/>
    </source>
</evidence>
<gene>
    <name evidence="2" type="primary">ku</name>
    <name evidence="5" type="ORF">CRM94_32600</name>
</gene>
<comment type="caution">
    <text evidence="5">The sequence shown here is derived from an EMBL/GenBank/DDBJ whole genome shotgun (WGS) entry which is preliminary data.</text>
</comment>
<dbReference type="Proteomes" id="UP000220629">
    <property type="component" value="Unassembled WGS sequence"/>
</dbReference>
<dbReference type="Pfam" id="PF02735">
    <property type="entry name" value="Ku"/>
    <property type="match status" value="1"/>
</dbReference>
<protein>
    <recommendedName>
        <fullName evidence="2">Non-homologous end joining protein Ku</fullName>
    </recommendedName>
</protein>
<dbReference type="InterPro" id="IPR006164">
    <property type="entry name" value="DNA_bd_Ku70/Ku80"/>
</dbReference>
<keyword evidence="2" id="KW-0233">DNA recombination</keyword>
<reference evidence="6" key="1">
    <citation type="submission" date="2017-09" db="EMBL/GenBank/DDBJ databases">
        <title>FDA dAtabase for Regulatory Grade micrObial Sequences (FDA-ARGOS): Supporting development and validation of Infectious Disease Dx tests.</title>
        <authorList>
            <person name="Minogue T."/>
            <person name="Wolcott M."/>
            <person name="Wasieloski L."/>
            <person name="Aguilar W."/>
            <person name="Moore D."/>
            <person name="Tallon L."/>
            <person name="Sadzewicz L."/>
            <person name="Ott S."/>
            <person name="Zhao X."/>
            <person name="Nagaraj S."/>
            <person name="Vavikolanu K."/>
            <person name="Aluvathingal J."/>
            <person name="Nadendla S."/>
            <person name="Sichtig H."/>
        </authorList>
    </citation>
    <scope>NUCLEOTIDE SEQUENCE [LARGE SCALE GENOMIC DNA]</scope>
    <source>
        <strain evidence="6">FDAARGOS_390</strain>
    </source>
</reference>
<dbReference type="GO" id="GO:0006303">
    <property type="term" value="P:double-strand break repair via nonhomologous end joining"/>
    <property type="evidence" value="ECO:0007669"/>
    <property type="project" value="UniProtKB-UniRule"/>
</dbReference>
<feature type="region of interest" description="Disordered" evidence="3">
    <location>
        <begin position="231"/>
        <end position="368"/>
    </location>
</feature>
<dbReference type="Gene3D" id="2.40.290.10">
    <property type="match status" value="1"/>
</dbReference>
<evidence type="ECO:0000256" key="1">
    <source>
        <dbReference type="ARBA" id="ARBA00023125"/>
    </source>
</evidence>
<keyword evidence="2" id="KW-0227">DNA damage</keyword>
<dbReference type="SUPFAM" id="SSF100939">
    <property type="entry name" value="SPOC domain-like"/>
    <property type="match status" value="1"/>
</dbReference>
<dbReference type="GO" id="GO:0006310">
    <property type="term" value="P:DNA recombination"/>
    <property type="evidence" value="ECO:0007669"/>
    <property type="project" value="UniProtKB-KW"/>
</dbReference>
<feature type="domain" description="Ku" evidence="4">
    <location>
        <begin position="53"/>
        <end position="181"/>
    </location>
</feature>
<dbReference type="RefSeq" id="WP_098154308.1">
    <property type="nucleotide sequence ID" value="NZ_CP065595.1"/>
</dbReference>
<feature type="compositionally biased region" description="Low complexity" evidence="3">
    <location>
        <begin position="348"/>
        <end position="362"/>
    </location>
</feature>
<evidence type="ECO:0000259" key="4">
    <source>
        <dbReference type="SMART" id="SM00559"/>
    </source>
</evidence>